<dbReference type="SUPFAM" id="SSF117070">
    <property type="entry name" value="LEA14-like"/>
    <property type="match status" value="2"/>
</dbReference>
<accession>A0A7J7LLJ1</accession>
<reference evidence="3 4" key="1">
    <citation type="journal article" date="2020" name="IScience">
        <title>Genome Sequencing of the Endangered Kingdonia uniflora (Circaeasteraceae, Ranunculales) Reveals Potential Mechanisms of Evolutionary Specialization.</title>
        <authorList>
            <person name="Sun Y."/>
            <person name="Deng T."/>
            <person name="Zhang A."/>
            <person name="Moore M.J."/>
            <person name="Landis J.B."/>
            <person name="Lin N."/>
            <person name="Zhang H."/>
            <person name="Zhang X."/>
            <person name="Huang J."/>
            <person name="Zhang X."/>
            <person name="Sun H."/>
            <person name="Wang H."/>
        </authorList>
    </citation>
    <scope>NUCLEOTIDE SEQUENCE [LARGE SCALE GENOMIC DNA]</scope>
    <source>
        <strain evidence="3">TB1705</strain>
        <tissue evidence="3">Leaf</tissue>
    </source>
</reference>
<dbReference type="Proteomes" id="UP000541444">
    <property type="component" value="Unassembled WGS sequence"/>
</dbReference>
<keyword evidence="4" id="KW-1185">Reference proteome</keyword>
<dbReference type="GO" id="GO:0005829">
    <property type="term" value="C:cytosol"/>
    <property type="evidence" value="ECO:0007669"/>
    <property type="project" value="TreeGrafter"/>
</dbReference>
<comment type="similarity">
    <text evidence="1">Belongs to the LEA type 2 family.</text>
</comment>
<comment type="caution">
    <text evidence="3">The sequence shown here is derived from an EMBL/GenBank/DDBJ whole genome shotgun (WGS) entry which is preliminary data.</text>
</comment>
<dbReference type="EMBL" id="JACGCM010002205">
    <property type="protein sequence ID" value="KAF6143516.1"/>
    <property type="molecule type" value="Genomic_DNA"/>
</dbReference>
<dbReference type="GO" id="GO:0009269">
    <property type="term" value="P:response to desiccation"/>
    <property type="evidence" value="ECO:0007669"/>
    <property type="project" value="InterPro"/>
</dbReference>
<evidence type="ECO:0000256" key="1">
    <source>
        <dbReference type="ARBA" id="ARBA00005960"/>
    </source>
</evidence>
<dbReference type="InterPro" id="IPR004864">
    <property type="entry name" value="LEA_2"/>
</dbReference>
<proteinExistence type="inferred from homology"/>
<dbReference type="InterPro" id="IPR013990">
    <property type="entry name" value="WHy-dom"/>
</dbReference>
<evidence type="ECO:0000259" key="2">
    <source>
        <dbReference type="SMART" id="SM00769"/>
    </source>
</evidence>
<dbReference type="PANTHER" id="PTHR31459:SF25">
    <property type="entry name" value="WATER STRESS AND HYPERSENSITIVE RESPONSE DOMAIN-CONTAINING PROTEIN"/>
    <property type="match status" value="1"/>
</dbReference>
<dbReference type="PANTHER" id="PTHR31459">
    <property type="match status" value="1"/>
</dbReference>
<dbReference type="AlphaFoldDB" id="A0A7J7LLJ1"/>
<evidence type="ECO:0000313" key="3">
    <source>
        <dbReference type="EMBL" id="KAF6143516.1"/>
    </source>
</evidence>
<evidence type="ECO:0000313" key="4">
    <source>
        <dbReference type="Proteomes" id="UP000541444"/>
    </source>
</evidence>
<dbReference type="OrthoDB" id="1883584at2759"/>
<organism evidence="3 4">
    <name type="scientific">Kingdonia uniflora</name>
    <dbReference type="NCBI Taxonomy" id="39325"/>
    <lineage>
        <taxon>Eukaryota</taxon>
        <taxon>Viridiplantae</taxon>
        <taxon>Streptophyta</taxon>
        <taxon>Embryophyta</taxon>
        <taxon>Tracheophyta</taxon>
        <taxon>Spermatophyta</taxon>
        <taxon>Magnoliopsida</taxon>
        <taxon>Ranunculales</taxon>
        <taxon>Circaeasteraceae</taxon>
        <taxon>Kingdonia</taxon>
    </lineage>
</organism>
<feature type="non-terminal residue" evidence="3">
    <location>
        <position position="1"/>
    </location>
</feature>
<dbReference type="Gene3D" id="2.60.40.1820">
    <property type="match status" value="2"/>
</dbReference>
<dbReference type="Pfam" id="PF03168">
    <property type="entry name" value="LEA_2"/>
    <property type="match status" value="2"/>
</dbReference>
<protein>
    <recommendedName>
        <fullName evidence="2">Water stress and hypersensitive response domain-containing protein</fullName>
    </recommendedName>
</protein>
<dbReference type="SMART" id="SM00769">
    <property type="entry name" value="WHy"/>
    <property type="match status" value="2"/>
</dbReference>
<name>A0A7J7LLJ1_9MAGN</name>
<gene>
    <name evidence="3" type="ORF">GIB67_029685</name>
</gene>
<sequence>MGNFFGPCAVSHPHGRACIAELLVDVLIIKLNLIPIPLVDINYLVVSDGRKLVSGLVPDAGILNTHGSETIKIPLKIIYDDIKSTYNDIKEGSVIPYKVLVELIVDLPVVGNLKIPMEKNGEMSMPYKLDLDLEKIKFGQFSFGETSGTLHLKLDNQNDFDMGLNALEYQVWLADVKIDEARLSKSAKIAKKGQGAVEILISFRPKDFGSAMWDMIRGKGTGYSMRGNIFIDTVFGPMNLPFNRKGGSTKLKKAEDNDDEVYEERVALEVQRLKLYYFSNQALEIPTPIPVPPTYHSMTEEEAEDDYYHMWRFHYVVLAREQRWIFLRQQAKDKVKEIDVGVMEEEMVVGEKGDGDLKFFFCTIISLFHQGTSFAE</sequence>
<feature type="domain" description="Water stress and hypersensitive response" evidence="2">
    <location>
        <begin position="131"/>
        <end position="247"/>
    </location>
</feature>
<feature type="domain" description="Water stress and hypersensitive response" evidence="2">
    <location>
        <begin position="10"/>
        <end position="122"/>
    </location>
</feature>
<dbReference type="InterPro" id="IPR045043">
    <property type="entry name" value="Lea14-like"/>
</dbReference>